<evidence type="ECO:0000256" key="2">
    <source>
        <dbReference type="ARBA" id="ARBA00022679"/>
    </source>
</evidence>
<keyword evidence="6" id="KW-0472">Membrane</keyword>
<comment type="subcellular location">
    <subcellularLocation>
        <location evidence="1">Golgi apparatus membrane</location>
        <topology evidence="1">Single-pass type II membrane protein</topology>
    </subcellularLocation>
</comment>
<evidence type="ECO:0008006" key="10">
    <source>
        <dbReference type="Google" id="ProtNLM"/>
    </source>
</evidence>
<evidence type="ECO:0000256" key="1">
    <source>
        <dbReference type="ARBA" id="ARBA00004323"/>
    </source>
</evidence>
<organism evidence="8 9">
    <name type="scientific">Azospirillum griseum</name>
    <dbReference type="NCBI Taxonomy" id="2496639"/>
    <lineage>
        <taxon>Bacteria</taxon>
        <taxon>Pseudomonadati</taxon>
        <taxon>Pseudomonadota</taxon>
        <taxon>Alphaproteobacteria</taxon>
        <taxon>Rhodospirillales</taxon>
        <taxon>Azospirillaceae</taxon>
        <taxon>Azospirillum</taxon>
    </lineage>
</organism>
<dbReference type="InterPro" id="IPR005331">
    <property type="entry name" value="Sulfotransferase"/>
</dbReference>
<evidence type="ECO:0000256" key="4">
    <source>
        <dbReference type="ARBA" id="ARBA00022989"/>
    </source>
</evidence>
<reference evidence="8 9" key="1">
    <citation type="submission" date="2018-12" db="EMBL/GenBank/DDBJ databases">
        <authorList>
            <person name="Yang Y."/>
        </authorList>
    </citation>
    <scope>NUCLEOTIDE SEQUENCE [LARGE SCALE GENOMIC DNA]</scope>
    <source>
        <strain evidence="8 9">L-25-5w-1</strain>
    </source>
</reference>
<evidence type="ECO:0000313" key="9">
    <source>
        <dbReference type="Proteomes" id="UP000277007"/>
    </source>
</evidence>
<dbReference type="Pfam" id="PF03567">
    <property type="entry name" value="Sulfotransfer_2"/>
    <property type="match status" value="1"/>
</dbReference>
<dbReference type="EMBL" id="RXMA01000097">
    <property type="protein sequence ID" value="RTR10571.1"/>
    <property type="molecule type" value="Genomic_DNA"/>
</dbReference>
<keyword evidence="7" id="KW-0325">Glycoprotein</keyword>
<keyword evidence="3" id="KW-0812">Transmembrane</keyword>
<accession>A0A431V9E9</accession>
<dbReference type="GO" id="GO:0016020">
    <property type="term" value="C:membrane"/>
    <property type="evidence" value="ECO:0007669"/>
    <property type="project" value="InterPro"/>
</dbReference>
<dbReference type="GO" id="GO:0016051">
    <property type="term" value="P:carbohydrate biosynthetic process"/>
    <property type="evidence" value="ECO:0007669"/>
    <property type="project" value="InterPro"/>
</dbReference>
<keyword evidence="5" id="KW-0333">Golgi apparatus</keyword>
<evidence type="ECO:0000256" key="6">
    <source>
        <dbReference type="ARBA" id="ARBA00023136"/>
    </source>
</evidence>
<keyword evidence="9" id="KW-1185">Reference proteome</keyword>
<comment type="caution">
    <text evidence="8">The sequence shown here is derived from an EMBL/GenBank/DDBJ whole genome shotgun (WGS) entry which is preliminary data.</text>
</comment>
<evidence type="ECO:0000256" key="5">
    <source>
        <dbReference type="ARBA" id="ARBA00023034"/>
    </source>
</evidence>
<dbReference type="InterPro" id="IPR018011">
    <property type="entry name" value="Carb_sulfotrans_8-10"/>
</dbReference>
<evidence type="ECO:0000256" key="7">
    <source>
        <dbReference type="ARBA" id="ARBA00023180"/>
    </source>
</evidence>
<dbReference type="OrthoDB" id="1407035at2"/>
<protein>
    <recommendedName>
        <fullName evidence="10">Sulfotransferase family protein</fullName>
    </recommendedName>
</protein>
<evidence type="ECO:0000313" key="8">
    <source>
        <dbReference type="EMBL" id="RTR10571.1"/>
    </source>
</evidence>
<dbReference type="Proteomes" id="UP000277007">
    <property type="component" value="Unassembled WGS sequence"/>
</dbReference>
<sequence length="315" mass="36043">MPLSLDPNFAHRLRLSPLLKYCYLDMPKSASSTLRATLWQMEVACGGVYVGVPEPTRHNLGVLNRPATPGGSSDSPWVAYPSLFGRARESVFFCTFVRNPFVRTLSGYLDKMTRHDGDVHRYIFHERHRLPHDRDLDFVTFLRYLREETVQEMDGHWGVQTYMSGIEHFEFDFIGRVESIDIHLQDLIQRLAIHAERPEIRNCRMFEFRPHAMDARGHFEEFYNNSECIDLVLDIFADDFRNFGFPLTIEEAFNTLPPITSEQTGRGWDALMAGTTTVPEWHPTITSETIAKAAAVSQGFVAQIGVRTESASIPQ</sequence>
<gene>
    <name evidence="8" type="ORF">EJ903_26300</name>
</gene>
<evidence type="ECO:0000256" key="3">
    <source>
        <dbReference type="ARBA" id="ARBA00022692"/>
    </source>
</evidence>
<keyword evidence="4" id="KW-1133">Transmembrane helix</keyword>
<dbReference type="GO" id="GO:0008146">
    <property type="term" value="F:sulfotransferase activity"/>
    <property type="evidence" value="ECO:0007669"/>
    <property type="project" value="InterPro"/>
</dbReference>
<keyword evidence="2" id="KW-0808">Transferase</keyword>
<dbReference type="AlphaFoldDB" id="A0A431V9E9"/>
<dbReference type="PANTHER" id="PTHR12137:SF54">
    <property type="entry name" value="CARBOHYDRATE SULFOTRANSFERASE"/>
    <property type="match status" value="1"/>
</dbReference>
<name>A0A431V9E9_9PROT</name>
<proteinExistence type="predicted"/>
<dbReference type="PANTHER" id="PTHR12137">
    <property type="entry name" value="CARBOHYDRATE SULFOTRANSFERASE"/>
    <property type="match status" value="1"/>
</dbReference>
<dbReference type="RefSeq" id="WP_126620812.1">
    <property type="nucleotide sequence ID" value="NZ_JBHUCY010000097.1"/>
</dbReference>